<comment type="caution">
    <text evidence="3">The sequence shown here is derived from an EMBL/GenBank/DDBJ whole genome shotgun (WGS) entry which is preliminary data.</text>
</comment>
<evidence type="ECO:0000256" key="2">
    <source>
        <dbReference type="ARBA" id="ARBA00023002"/>
    </source>
</evidence>
<gene>
    <name evidence="3" type="ORF">EBV32_03170</name>
</gene>
<dbReference type="PANTHER" id="PTHR44196">
    <property type="entry name" value="DEHYDROGENASE/REDUCTASE SDR FAMILY MEMBER 7B"/>
    <property type="match status" value="1"/>
</dbReference>
<dbReference type="InterPro" id="IPR002347">
    <property type="entry name" value="SDR_fam"/>
</dbReference>
<protein>
    <submittedName>
        <fullName evidence="3">SDR family NAD(P)-dependent oxidoreductase</fullName>
    </submittedName>
</protein>
<organism evidence="3 4">
    <name type="scientific">Candidatus Fonsibacter lacus</name>
    <dbReference type="NCBI Taxonomy" id="2576439"/>
    <lineage>
        <taxon>Bacteria</taxon>
        <taxon>Pseudomonadati</taxon>
        <taxon>Pseudomonadota</taxon>
        <taxon>Alphaproteobacteria</taxon>
        <taxon>Candidatus Pelagibacterales</taxon>
        <taxon>Candidatus Pelagibacterales incertae sedis</taxon>
        <taxon>Candidatus Fonsibacter</taxon>
    </lineage>
</organism>
<dbReference type="Proteomes" id="UP000713222">
    <property type="component" value="Unassembled WGS sequence"/>
</dbReference>
<dbReference type="PANTHER" id="PTHR44196:SF1">
    <property type="entry name" value="DEHYDROGENASE_REDUCTASE SDR FAMILY MEMBER 7B"/>
    <property type="match status" value="1"/>
</dbReference>
<dbReference type="InterPro" id="IPR036291">
    <property type="entry name" value="NAD(P)-bd_dom_sf"/>
</dbReference>
<evidence type="ECO:0000313" key="4">
    <source>
        <dbReference type="Proteomes" id="UP000713222"/>
    </source>
</evidence>
<dbReference type="Gene3D" id="3.40.50.720">
    <property type="entry name" value="NAD(P)-binding Rossmann-like Domain"/>
    <property type="match status" value="1"/>
</dbReference>
<comment type="similarity">
    <text evidence="1">Belongs to the short-chain dehydrogenases/reductases (SDR) family.</text>
</comment>
<evidence type="ECO:0000313" key="3">
    <source>
        <dbReference type="EMBL" id="NBN88074.1"/>
    </source>
</evidence>
<evidence type="ECO:0000256" key="1">
    <source>
        <dbReference type="ARBA" id="ARBA00006484"/>
    </source>
</evidence>
<sequence length="250" mass="28568">MNVVIIGATFGIGYELGKKYLDQCDNLILLGRTQEKLQNLKLEFNSRRTKISTFSLDVTDKLNCQRIINEIIKEFKTIDLVVYCSGYYEPHDTFDIKLDLFEKTFAVNFFGMINCFSILLPHFKFQKSGHLAAISSLAGFGGLPNSSSYGPSKAAMINYFESIKIDCDKNNISLSIINPGFVKSRLTEKNTFDMPFIMEADKAAEIIFEGLLSKKYDITFPIQMKIIFKILQILPRPIYFFLVRILTKNI</sequence>
<dbReference type="EMBL" id="RGET01000044">
    <property type="protein sequence ID" value="NBN88074.1"/>
    <property type="molecule type" value="Genomic_DNA"/>
</dbReference>
<dbReference type="PRINTS" id="PR00081">
    <property type="entry name" value="GDHRDH"/>
</dbReference>
<dbReference type="GO" id="GO:0016491">
    <property type="term" value="F:oxidoreductase activity"/>
    <property type="evidence" value="ECO:0007669"/>
    <property type="project" value="UniProtKB-KW"/>
</dbReference>
<keyword evidence="2" id="KW-0560">Oxidoreductase</keyword>
<dbReference type="Pfam" id="PF00106">
    <property type="entry name" value="adh_short"/>
    <property type="match status" value="1"/>
</dbReference>
<accession>A0A964V522</accession>
<dbReference type="GO" id="GO:0016020">
    <property type="term" value="C:membrane"/>
    <property type="evidence" value="ECO:0007669"/>
    <property type="project" value="TreeGrafter"/>
</dbReference>
<name>A0A964V522_9PROT</name>
<reference evidence="3" key="1">
    <citation type="submission" date="2018-10" db="EMBL/GenBank/DDBJ databases">
        <title>Iterative Subtractive Binning of Freshwater Chronoseries Metagenomes Recovers Nearly Complete Genomes from over Four Hundred Novel Species.</title>
        <authorList>
            <person name="Rodriguez-R L.M."/>
            <person name="Tsementzi D."/>
            <person name="Luo C."/>
            <person name="Konstantinidis K.T."/>
        </authorList>
    </citation>
    <scope>NUCLEOTIDE SEQUENCE</scope>
    <source>
        <strain evidence="3">WB7_6_001</strain>
    </source>
</reference>
<proteinExistence type="inferred from homology"/>
<dbReference type="AlphaFoldDB" id="A0A964V522"/>
<dbReference type="SUPFAM" id="SSF51735">
    <property type="entry name" value="NAD(P)-binding Rossmann-fold domains"/>
    <property type="match status" value="1"/>
</dbReference>